<dbReference type="GO" id="GO:0055085">
    <property type="term" value="P:transmembrane transport"/>
    <property type="evidence" value="ECO:0007669"/>
    <property type="project" value="InterPro"/>
</dbReference>
<feature type="transmembrane region" description="Helical" evidence="10">
    <location>
        <begin position="234"/>
        <end position="260"/>
    </location>
</feature>
<evidence type="ECO:0000256" key="3">
    <source>
        <dbReference type="ARBA" id="ARBA00022475"/>
    </source>
</evidence>
<dbReference type="RefSeq" id="WP_308453402.1">
    <property type="nucleotide sequence ID" value="NZ_JAJEQR010000016.1"/>
</dbReference>
<dbReference type="InterPro" id="IPR025966">
    <property type="entry name" value="OppC_N"/>
</dbReference>
<evidence type="ECO:0000313" key="12">
    <source>
        <dbReference type="EMBL" id="MCC2230764.1"/>
    </source>
</evidence>
<feature type="transmembrane region" description="Helical" evidence="10">
    <location>
        <begin position="189"/>
        <end position="214"/>
    </location>
</feature>
<dbReference type="EMBL" id="JAJEQR010000016">
    <property type="protein sequence ID" value="MCC2230764.1"/>
    <property type="molecule type" value="Genomic_DNA"/>
</dbReference>
<keyword evidence="7 10" id="KW-1133">Transmembrane helix</keyword>
<evidence type="ECO:0000256" key="9">
    <source>
        <dbReference type="ARBA" id="ARBA00024202"/>
    </source>
</evidence>
<reference evidence="12" key="1">
    <citation type="submission" date="2021-10" db="EMBL/GenBank/DDBJ databases">
        <title>Anaerobic single-cell dispensing facilitates the cultivation of human gut bacteria.</title>
        <authorList>
            <person name="Afrizal A."/>
        </authorList>
    </citation>
    <scope>NUCLEOTIDE SEQUENCE</scope>
    <source>
        <strain evidence="12">CLA-AA-H215</strain>
    </source>
</reference>
<evidence type="ECO:0000313" key="13">
    <source>
        <dbReference type="Proteomes" id="UP001198182"/>
    </source>
</evidence>
<dbReference type="Pfam" id="PF12911">
    <property type="entry name" value="OppC_N"/>
    <property type="match status" value="1"/>
</dbReference>
<feature type="transmembrane region" description="Helical" evidence="10">
    <location>
        <begin position="61"/>
        <end position="82"/>
    </location>
</feature>
<accession>A0AAE3EA06</accession>
<keyword evidence="2 10" id="KW-0813">Transport</keyword>
<comment type="similarity">
    <text evidence="9">Belongs to the binding-protein-dependent transport system permease family. OppBC subfamily.</text>
</comment>
<evidence type="ECO:0000256" key="1">
    <source>
        <dbReference type="ARBA" id="ARBA00004651"/>
    </source>
</evidence>
<evidence type="ECO:0000256" key="6">
    <source>
        <dbReference type="ARBA" id="ARBA00022927"/>
    </source>
</evidence>
<sequence length="387" mass="42993">MTDNRTICLENGDPLGEDLLSMTPEQLKLVEREEKITDVEFKTEAVSYGKDVWRRFVRSKVTIVSLVIILLIILMGIIGPYLSPHDYLEQNLALKNMPPRVQGLEKLGILDGSQVIEIQEGELENYADCIIENLGTFEVKSAFGTGTMVRLKINLYEYNGIGDEYFWFGTDALGRDLFSRLWQGTRVSLLLAFSVVMINLTIGLIVGAICGYYGGWVDMLIQRLMDVVWNIPSLPLTILLIMLFGSGILPLVLVFCLTGWMGTANGVRMQFYRYKNREYVLASRTMGSSDARTMARHILPNAVGTIITQCALSVPNVVFQEAGLSYLGLGVQAPNPSIGMLLSDGQKALLDYPFMIVAPGVVIVLLMLAFNLMGNGLRDAFNPTLRE</sequence>
<keyword evidence="3" id="KW-1003">Cell membrane</keyword>
<keyword evidence="4 10" id="KW-0812">Transmembrane</keyword>
<dbReference type="InterPro" id="IPR050366">
    <property type="entry name" value="BP-dependent_transpt_permease"/>
</dbReference>
<organism evidence="12 13">
    <name type="scientific">Hominifimenecus microfluidus</name>
    <dbReference type="NCBI Taxonomy" id="2885348"/>
    <lineage>
        <taxon>Bacteria</taxon>
        <taxon>Bacillati</taxon>
        <taxon>Bacillota</taxon>
        <taxon>Clostridia</taxon>
        <taxon>Lachnospirales</taxon>
        <taxon>Lachnospiraceae</taxon>
        <taxon>Hominifimenecus</taxon>
    </lineage>
</organism>
<proteinExistence type="inferred from homology"/>
<evidence type="ECO:0000256" key="7">
    <source>
        <dbReference type="ARBA" id="ARBA00022989"/>
    </source>
</evidence>
<dbReference type="GO" id="GO:0015833">
    <property type="term" value="P:peptide transport"/>
    <property type="evidence" value="ECO:0007669"/>
    <property type="project" value="UniProtKB-KW"/>
</dbReference>
<dbReference type="GO" id="GO:0015031">
    <property type="term" value="P:protein transport"/>
    <property type="evidence" value="ECO:0007669"/>
    <property type="project" value="UniProtKB-KW"/>
</dbReference>
<dbReference type="GO" id="GO:0005886">
    <property type="term" value="C:plasma membrane"/>
    <property type="evidence" value="ECO:0007669"/>
    <property type="project" value="UniProtKB-SubCell"/>
</dbReference>
<dbReference type="InterPro" id="IPR000515">
    <property type="entry name" value="MetI-like"/>
</dbReference>
<keyword evidence="6" id="KW-0653">Protein transport</keyword>
<keyword evidence="5" id="KW-0571">Peptide transport</keyword>
<name>A0AAE3EA06_9FIRM</name>
<protein>
    <submittedName>
        <fullName evidence="12">ABC transporter permease</fullName>
    </submittedName>
</protein>
<keyword evidence="8 10" id="KW-0472">Membrane</keyword>
<dbReference type="SUPFAM" id="SSF161098">
    <property type="entry name" value="MetI-like"/>
    <property type="match status" value="1"/>
</dbReference>
<dbReference type="Gene3D" id="1.10.3720.10">
    <property type="entry name" value="MetI-like"/>
    <property type="match status" value="1"/>
</dbReference>
<evidence type="ECO:0000256" key="10">
    <source>
        <dbReference type="RuleBase" id="RU363032"/>
    </source>
</evidence>
<evidence type="ECO:0000256" key="2">
    <source>
        <dbReference type="ARBA" id="ARBA00022448"/>
    </source>
</evidence>
<gene>
    <name evidence="12" type="ORF">LKD81_07080</name>
</gene>
<evidence type="ECO:0000259" key="11">
    <source>
        <dbReference type="PROSITE" id="PS50928"/>
    </source>
</evidence>
<dbReference type="Proteomes" id="UP001198182">
    <property type="component" value="Unassembled WGS sequence"/>
</dbReference>
<dbReference type="PANTHER" id="PTHR43386">
    <property type="entry name" value="OLIGOPEPTIDE TRANSPORT SYSTEM PERMEASE PROTEIN APPC"/>
    <property type="match status" value="1"/>
</dbReference>
<evidence type="ECO:0000256" key="4">
    <source>
        <dbReference type="ARBA" id="ARBA00022692"/>
    </source>
</evidence>
<dbReference type="PANTHER" id="PTHR43386:SF24">
    <property type="entry name" value="OLIGOPEPTIDE TRANSPORT SYSTEM PERMEASE PROTEIN AMID"/>
    <property type="match status" value="1"/>
</dbReference>
<evidence type="ECO:0000256" key="8">
    <source>
        <dbReference type="ARBA" id="ARBA00023136"/>
    </source>
</evidence>
<dbReference type="InterPro" id="IPR035906">
    <property type="entry name" value="MetI-like_sf"/>
</dbReference>
<keyword evidence="13" id="KW-1185">Reference proteome</keyword>
<comment type="subcellular location">
    <subcellularLocation>
        <location evidence="1 10">Cell membrane</location>
        <topology evidence="1 10">Multi-pass membrane protein</topology>
    </subcellularLocation>
</comment>
<dbReference type="AlphaFoldDB" id="A0AAE3EA06"/>
<evidence type="ECO:0000256" key="5">
    <source>
        <dbReference type="ARBA" id="ARBA00022856"/>
    </source>
</evidence>
<comment type="caution">
    <text evidence="12">The sequence shown here is derived from an EMBL/GenBank/DDBJ whole genome shotgun (WGS) entry which is preliminary data.</text>
</comment>
<dbReference type="CDD" id="cd06261">
    <property type="entry name" value="TM_PBP2"/>
    <property type="match status" value="1"/>
</dbReference>
<dbReference type="PROSITE" id="PS50928">
    <property type="entry name" value="ABC_TM1"/>
    <property type="match status" value="1"/>
</dbReference>
<dbReference type="Pfam" id="PF00528">
    <property type="entry name" value="BPD_transp_1"/>
    <property type="match status" value="1"/>
</dbReference>
<feature type="transmembrane region" description="Helical" evidence="10">
    <location>
        <begin position="349"/>
        <end position="373"/>
    </location>
</feature>
<feature type="domain" description="ABC transmembrane type-1" evidence="11">
    <location>
        <begin position="185"/>
        <end position="374"/>
    </location>
</feature>